<dbReference type="Pfam" id="PF11951">
    <property type="entry name" value="Fungal_trans_2"/>
    <property type="match status" value="1"/>
</dbReference>
<name>A0A8H2XB52_9AGAM</name>
<protein>
    <submittedName>
        <fullName evidence="2">Uncharacterized protein</fullName>
    </submittedName>
</protein>
<evidence type="ECO:0000313" key="3">
    <source>
        <dbReference type="Proteomes" id="UP000663841"/>
    </source>
</evidence>
<reference evidence="2" key="1">
    <citation type="submission" date="2021-01" db="EMBL/GenBank/DDBJ databases">
        <authorList>
            <person name="Kaushik A."/>
        </authorList>
    </citation>
    <scope>NUCLEOTIDE SEQUENCE</scope>
    <source>
        <strain evidence="2">AG3-T5</strain>
    </source>
</reference>
<organism evidence="2 3">
    <name type="scientific">Rhizoctonia solani</name>
    <dbReference type="NCBI Taxonomy" id="456999"/>
    <lineage>
        <taxon>Eukaryota</taxon>
        <taxon>Fungi</taxon>
        <taxon>Dikarya</taxon>
        <taxon>Basidiomycota</taxon>
        <taxon>Agaricomycotina</taxon>
        <taxon>Agaricomycetes</taxon>
        <taxon>Cantharellales</taxon>
        <taxon>Ceratobasidiaceae</taxon>
        <taxon>Rhizoctonia</taxon>
    </lineage>
</organism>
<dbReference type="EMBL" id="CAJMWW010000071">
    <property type="protein sequence ID" value="CAE6417862.1"/>
    <property type="molecule type" value="Genomic_DNA"/>
</dbReference>
<evidence type="ECO:0000256" key="1">
    <source>
        <dbReference type="SAM" id="MobiDB-lite"/>
    </source>
</evidence>
<feature type="region of interest" description="Disordered" evidence="1">
    <location>
        <begin position="46"/>
        <end position="66"/>
    </location>
</feature>
<gene>
    <name evidence="2" type="ORF">RDB_LOCUS37994</name>
</gene>
<comment type="caution">
    <text evidence="2">The sequence shown here is derived from an EMBL/GenBank/DDBJ whole genome shotgun (WGS) entry which is preliminary data.</text>
</comment>
<sequence length="532" mass="60581">MFRLSSVDRNNFLDSEEDRPSSRLTREACQRAEMCVRHRLQANPDHSISSDISVDPLQTDGAPATTGSLLAPSEGVIHDLRNLNSKYLTFSAIDTERPRDVPSAASDSMTSGKTSLFDALLSLGYPKHEYYNLLAAHAQTIPSTNTTWQPSKLEVDDVSVYINSPGNPVDLADENSYITRSLSLDRNVESNTLPFILNAYALWAVRMMFDPHRIIQIARRYVLREYAASESSRWKLRLVSDFAWTAGGSTAYDLDSLPSFMIFQTRMCQQFLTATCTNESRESLDQHTASVLFTFAHELFSMAFKHLPLSNVLSLMQLGAPVFRRACPGAREELVHLPSLLLQQDLSLRYYSTFDILISVITNRPMFFRYNISFTPELPESRMYIQDYFGMQWFYGVPDRLVVTLARMNALREDYGDRVDERIIRELELEIRSFRPVLGKSDEPTSIVSRFVVQECWRQAAFIYLYMGLCGVNSLDARVRLAQARFMKLFQGVEPGRDPDVFLILPIAILGVATHLAEEQGLIRRRQISLNQ</sequence>
<dbReference type="Proteomes" id="UP000663841">
    <property type="component" value="Unassembled WGS sequence"/>
</dbReference>
<dbReference type="InterPro" id="IPR021858">
    <property type="entry name" value="Fun_TF"/>
</dbReference>
<accession>A0A8H2XB52</accession>
<evidence type="ECO:0000313" key="2">
    <source>
        <dbReference type="EMBL" id="CAE6417862.1"/>
    </source>
</evidence>
<feature type="region of interest" description="Disordered" evidence="1">
    <location>
        <begin position="1"/>
        <end position="25"/>
    </location>
</feature>
<proteinExistence type="predicted"/>
<dbReference type="AlphaFoldDB" id="A0A8H2XB52"/>